<evidence type="ECO:0000256" key="1">
    <source>
        <dbReference type="SAM" id="MobiDB-lite"/>
    </source>
</evidence>
<dbReference type="RefSeq" id="WP_165243675.1">
    <property type="nucleotide sequence ID" value="NZ_JAAKZV010000256.1"/>
</dbReference>
<dbReference type="AlphaFoldDB" id="A0A6G4UAP2"/>
<evidence type="ECO:0000313" key="2">
    <source>
        <dbReference type="EMBL" id="NGN69072.1"/>
    </source>
</evidence>
<dbReference type="EMBL" id="JAAKZV010000256">
    <property type="protein sequence ID" value="NGN69072.1"/>
    <property type="molecule type" value="Genomic_DNA"/>
</dbReference>
<name>A0A6G4UAP2_9ACTN</name>
<dbReference type="Proteomes" id="UP000481583">
    <property type="component" value="Unassembled WGS sequence"/>
</dbReference>
<keyword evidence="3" id="KW-1185">Reference proteome</keyword>
<proteinExistence type="predicted"/>
<feature type="region of interest" description="Disordered" evidence="1">
    <location>
        <begin position="88"/>
        <end position="133"/>
    </location>
</feature>
<reference evidence="2 3" key="1">
    <citation type="submission" date="2020-02" db="EMBL/GenBank/DDBJ databases">
        <title>Whole-genome analyses of novel actinobacteria.</title>
        <authorList>
            <person name="Sahin N."/>
        </authorList>
    </citation>
    <scope>NUCLEOTIDE SEQUENCE [LARGE SCALE GENOMIC DNA]</scope>
    <source>
        <strain evidence="2 3">A7024</strain>
    </source>
</reference>
<organism evidence="2 3">
    <name type="scientific">Streptomyces coryli</name>
    <dbReference type="NCBI Taxonomy" id="1128680"/>
    <lineage>
        <taxon>Bacteria</taxon>
        <taxon>Bacillati</taxon>
        <taxon>Actinomycetota</taxon>
        <taxon>Actinomycetes</taxon>
        <taxon>Kitasatosporales</taxon>
        <taxon>Streptomycetaceae</taxon>
        <taxon>Streptomyces</taxon>
    </lineage>
</organism>
<gene>
    <name evidence="2" type="ORF">G5C51_34940</name>
</gene>
<evidence type="ECO:0000313" key="3">
    <source>
        <dbReference type="Proteomes" id="UP000481583"/>
    </source>
</evidence>
<protein>
    <submittedName>
        <fullName evidence="2">Uncharacterized protein</fullName>
    </submittedName>
</protein>
<comment type="caution">
    <text evidence="2">The sequence shown here is derived from an EMBL/GenBank/DDBJ whole genome shotgun (WGS) entry which is preliminary data.</text>
</comment>
<accession>A0A6G4UAP2</accession>
<sequence length="133" mass="14720">MADWWSVEVFDAQSSALAWRDSYEYTLVESAITHGALMWEWHMHSWGIVLEISFREERDWDRWRTLPGVQAALDAVPDPVSGLLLHRGRGGSSGCFVPRRPRPAPGAAAAELPEPPPEPPRNLLSAVPPSPAA</sequence>